<dbReference type="EMBL" id="CAJPEX010000048">
    <property type="protein sequence ID" value="CAG0912768.1"/>
    <property type="molecule type" value="Genomic_DNA"/>
</dbReference>
<keyword evidence="14" id="KW-1185">Reference proteome</keyword>
<dbReference type="EC" id="3.6.1.45" evidence="9"/>
<accession>A0A7R9G944</accession>
<evidence type="ECO:0000256" key="8">
    <source>
        <dbReference type="ARBA" id="ARBA00054674"/>
    </source>
</evidence>
<dbReference type="EMBL" id="OA882085">
    <property type="protein sequence ID" value="CAD7272616.1"/>
    <property type="molecule type" value="Genomic_DNA"/>
</dbReference>
<comment type="function">
    <text evidence="8">Hydrolyzes UDP-glucose to glucose 1-phosphate and UMP and ADP-ribose to ribose 5-phosphate and AMP. The physiological substrate is probably UDP-glucose. Poor activity on other substrates such as ADP-glucose, CDP-glucose, GDP-glucose and GDP-mannose.</text>
</comment>
<evidence type="ECO:0000256" key="9">
    <source>
        <dbReference type="ARBA" id="ARBA00066480"/>
    </source>
</evidence>
<feature type="domain" description="Nudix hydrolase" evidence="12">
    <location>
        <begin position="38"/>
        <end position="202"/>
    </location>
</feature>
<dbReference type="FunFam" id="3.90.79.10:FF:000035">
    <property type="entry name" value="Uridine diphosphate glucose pyrophosphatase"/>
    <property type="match status" value="1"/>
</dbReference>
<dbReference type="GO" id="GO:0008768">
    <property type="term" value="F:UDP-sugar diphosphatase activity"/>
    <property type="evidence" value="ECO:0007669"/>
    <property type="project" value="UniProtKB-EC"/>
</dbReference>
<dbReference type="Proteomes" id="UP000678499">
    <property type="component" value="Unassembled WGS sequence"/>
</dbReference>
<evidence type="ECO:0000256" key="3">
    <source>
        <dbReference type="ARBA" id="ARBA00011738"/>
    </source>
</evidence>
<proteinExistence type="predicted"/>
<comment type="catalytic activity">
    <reaction evidence="7">
        <text>UDP-sugar + H2O = UMP + alpha-D-aldose 1-phosphate.</text>
        <dbReference type="EC" id="3.6.1.45"/>
    </reaction>
</comment>
<dbReference type="AlphaFoldDB" id="A0A7R9G944"/>
<keyword evidence="6" id="KW-0460">Magnesium</keyword>
<dbReference type="PANTHER" id="PTHR11839">
    <property type="entry name" value="UDP/ADP-SUGAR PYROPHOSPHATASE"/>
    <property type="match status" value="1"/>
</dbReference>
<name>A0A7R9G944_9CRUS</name>
<evidence type="ECO:0000259" key="12">
    <source>
        <dbReference type="PROSITE" id="PS51462"/>
    </source>
</evidence>
<sequence>MSDLKDFEVSSLTSSAFVRPLRLKFLQNGQNKAWDLVKVHESVGIVVFNVTRRKLLFVRQFRPAVYFNGIPSDERETLVTPGSKIDTEKNPTDAGYTLEICAGIVDKSCSLEEIAATEVEEELGYKVDPASMFRIITMLSGVGVMGEKQTHFYVEVTDEMRIGPGGGNKSEGESIEVVELSIDEARKYIEGPKVSSPPELLFGVMWYEVDPASMFQIITMLSGVGVMGEKQTHFYVEVTDEMRIGPGGGNKSEGESIEVVELSIDEARKYIEGPKVSSPPELLFGVMWFLKNKAPQMEN</sequence>
<evidence type="ECO:0000313" key="14">
    <source>
        <dbReference type="Proteomes" id="UP000678499"/>
    </source>
</evidence>
<dbReference type="PANTHER" id="PTHR11839:SF15">
    <property type="entry name" value="URIDINE DIPHOSPHATE GLUCOSE PYROPHOSPHATASE NUDT14"/>
    <property type="match status" value="1"/>
</dbReference>
<evidence type="ECO:0000256" key="4">
    <source>
        <dbReference type="ARBA" id="ARBA00022490"/>
    </source>
</evidence>
<evidence type="ECO:0000256" key="6">
    <source>
        <dbReference type="ARBA" id="ARBA00022842"/>
    </source>
</evidence>
<evidence type="ECO:0000256" key="2">
    <source>
        <dbReference type="ARBA" id="ARBA00004496"/>
    </source>
</evidence>
<evidence type="ECO:0000256" key="11">
    <source>
        <dbReference type="ARBA" id="ARBA00080475"/>
    </source>
</evidence>
<evidence type="ECO:0000256" key="1">
    <source>
        <dbReference type="ARBA" id="ARBA00001946"/>
    </source>
</evidence>
<protein>
    <recommendedName>
        <fullName evidence="10">Uridine diphosphate glucose pyrophosphatase NUDT14</fullName>
        <ecNumber evidence="9">3.6.1.45</ecNumber>
    </recommendedName>
    <alternativeName>
        <fullName evidence="11">Nucleoside diphosphate-linked moiety X motif 14</fullName>
    </alternativeName>
</protein>
<evidence type="ECO:0000256" key="7">
    <source>
        <dbReference type="ARBA" id="ARBA00051086"/>
    </source>
</evidence>
<dbReference type="CDD" id="cd18887">
    <property type="entry name" value="NUDIX_UGPPase_Nudt14"/>
    <property type="match status" value="1"/>
</dbReference>
<dbReference type="PROSITE" id="PS51462">
    <property type="entry name" value="NUDIX"/>
    <property type="match status" value="1"/>
</dbReference>
<dbReference type="OrthoDB" id="10249920at2759"/>
<comment type="subcellular location">
    <subcellularLocation>
        <location evidence="2">Cytoplasm</location>
    </subcellularLocation>
</comment>
<dbReference type="SUPFAM" id="SSF55811">
    <property type="entry name" value="Nudix"/>
    <property type="match status" value="2"/>
</dbReference>
<dbReference type="InterPro" id="IPR015797">
    <property type="entry name" value="NUDIX_hydrolase-like_dom_sf"/>
</dbReference>
<comment type="subunit">
    <text evidence="3">Homodimer.</text>
</comment>
<keyword evidence="4" id="KW-0963">Cytoplasm</keyword>
<keyword evidence="5" id="KW-0378">Hydrolase</keyword>
<dbReference type="InterPro" id="IPR000086">
    <property type="entry name" value="NUDIX_hydrolase_dom"/>
</dbReference>
<reference evidence="13" key="1">
    <citation type="submission" date="2020-11" db="EMBL/GenBank/DDBJ databases">
        <authorList>
            <person name="Tran Van P."/>
        </authorList>
    </citation>
    <scope>NUCLEOTIDE SEQUENCE</scope>
</reference>
<evidence type="ECO:0000256" key="10">
    <source>
        <dbReference type="ARBA" id="ARBA00071467"/>
    </source>
</evidence>
<evidence type="ECO:0000313" key="13">
    <source>
        <dbReference type="EMBL" id="CAD7272616.1"/>
    </source>
</evidence>
<comment type="cofactor">
    <cofactor evidence="1">
        <name>Mg(2+)</name>
        <dbReference type="ChEBI" id="CHEBI:18420"/>
    </cofactor>
</comment>
<gene>
    <name evidence="13" type="ORF">NMOB1V02_LOCUS541</name>
</gene>
<dbReference type="GO" id="GO:0005737">
    <property type="term" value="C:cytoplasm"/>
    <property type="evidence" value="ECO:0007669"/>
    <property type="project" value="UniProtKB-SubCell"/>
</dbReference>
<organism evidence="13">
    <name type="scientific">Notodromas monacha</name>
    <dbReference type="NCBI Taxonomy" id="399045"/>
    <lineage>
        <taxon>Eukaryota</taxon>
        <taxon>Metazoa</taxon>
        <taxon>Ecdysozoa</taxon>
        <taxon>Arthropoda</taxon>
        <taxon>Crustacea</taxon>
        <taxon>Oligostraca</taxon>
        <taxon>Ostracoda</taxon>
        <taxon>Podocopa</taxon>
        <taxon>Podocopida</taxon>
        <taxon>Cypridocopina</taxon>
        <taxon>Cypridoidea</taxon>
        <taxon>Cyprididae</taxon>
        <taxon>Notodromas</taxon>
    </lineage>
</organism>
<dbReference type="GO" id="GO:0019693">
    <property type="term" value="P:ribose phosphate metabolic process"/>
    <property type="evidence" value="ECO:0007669"/>
    <property type="project" value="TreeGrafter"/>
</dbReference>
<dbReference type="Gene3D" id="3.90.79.10">
    <property type="entry name" value="Nucleoside Triphosphate Pyrophosphohydrolase"/>
    <property type="match status" value="2"/>
</dbReference>
<evidence type="ECO:0000256" key="5">
    <source>
        <dbReference type="ARBA" id="ARBA00022801"/>
    </source>
</evidence>
<dbReference type="GO" id="GO:0006753">
    <property type="term" value="P:nucleoside phosphate metabolic process"/>
    <property type="evidence" value="ECO:0007669"/>
    <property type="project" value="TreeGrafter"/>
</dbReference>